<dbReference type="SUPFAM" id="SSF81273">
    <property type="entry name" value="H-NS histone-like proteins"/>
    <property type="match status" value="2"/>
</dbReference>
<evidence type="ECO:0000259" key="6">
    <source>
        <dbReference type="SMART" id="SM00528"/>
    </source>
</evidence>
<dbReference type="Pfam" id="PF00816">
    <property type="entry name" value="Histone_HNS"/>
    <property type="match status" value="2"/>
</dbReference>
<dbReference type="KEGG" id="ppai:E1956_35270"/>
<organism evidence="7 8">
    <name type="scientific">Paraburkholderia pallida</name>
    <dbReference type="NCBI Taxonomy" id="2547399"/>
    <lineage>
        <taxon>Bacteria</taxon>
        <taxon>Pseudomonadati</taxon>
        <taxon>Pseudomonadota</taxon>
        <taxon>Betaproteobacteria</taxon>
        <taxon>Burkholderiales</taxon>
        <taxon>Burkholderiaceae</taxon>
        <taxon>Paraburkholderia</taxon>
    </lineage>
</organism>
<keyword evidence="3" id="KW-0963">Cytoplasm</keyword>
<evidence type="ECO:0000256" key="2">
    <source>
        <dbReference type="ARBA" id="ARBA00010610"/>
    </source>
</evidence>
<dbReference type="RefSeq" id="WP_134758028.1">
    <property type="nucleotide sequence ID" value="NZ_CP038151.1"/>
</dbReference>
<feature type="compositionally biased region" description="Basic residues" evidence="5">
    <location>
        <begin position="226"/>
        <end position="236"/>
    </location>
</feature>
<evidence type="ECO:0000313" key="7">
    <source>
        <dbReference type="EMBL" id="QBR02504.1"/>
    </source>
</evidence>
<accession>A0A4P7D727</accession>
<dbReference type="Proteomes" id="UP000295727">
    <property type="component" value="Chromosome 4"/>
</dbReference>
<dbReference type="InterPro" id="IPR027444">
    <property type="entry name" value="H-NS_C_dom"/>
</dbReference>
<evidence type="ECO:0000313" key="8">
    <source>
        <dbReference type="Proteomes" id="UP000295727"/>
    </source>
</evidence>
<feature type="compositionally biased region" description="Low complexity" evidence="5">
    <location>
        <begin position="191"/>
        <end position="225"/>
    </location>
</feature>
<keyword evidence="4" id="KW-0238">DNA-binding</keyword>
<dbReference type="PANTHER" id="PTHR38097:SF2">
    <property type="entry name" value="DNA-BINDING PROTEIN STPA"/>
    <property type="match status" value="1"/>
</dbReference>
<keyword evidence="8" id="KW-1185">Reference proteome</keyword>
<dbReference type="EMBL" id="CP038151">
    <property type="protein sequence ID" value="QBR02504.1"/>
    <property type="molecule type" value="Genomic_DNA"/>
</dbReference>
<dbReference type="GO" id="GO:0003677">
    <property type="term" value="F:DNA binding"/>
    <property type="evidence" value="ECO:0007669"/>
    <property type="project" value="UniProtKB-KW"/>
</dbReference>
<comment type="subcellular location">
    <subcellularLocation>
        <location evidence="1">Cytoplasm</location>
        <location evidence="1">Nucleoid</location>
    </subcellularLocation>
</comment>
<proteinExistence type="inferred from homology"/>
<dbReference type="PANTHER" id="PTHR38097">
    <property type="match status" value="1"/>
</dbReference>
<protein>
    <submittedName>
        <fullName evidence="7">Histone</fullName>
    </submittedName>
</protein>
<feature type="domain" description="DNA-binding protein H-NS-like C-terminal" evidence="6">
    <location>
        <begin position="64"/>
        <end position="104"/>
    </location>
</feature>
<evidence type="ECO:0000256" key="4">
    <source>
        <dbReference type="ARBA" id="ARBA00023125"/>
    </source>
</evidence>
<evidence type="ECO:0000256" key="1">
    <source>
        <dbReference type="ARBA" id="ARBA00004453"/>
    </source>
</evidence>
<evidence type="ECO:0000256" key="5">
    <source>
        <dbReference type="SAM" id="MobiDB-lite"/>
    </source>
</evidence>
<gene>
    <name evidence="7" type="ORF">E1956_35270</name>
</gene>
<name>A0A4P7D727_9BURK</name>
<dbReference type="AlphaFoldDB" id="A0A4P7D727"/>
<comment type="similarity">
    <text evidence="2">Belongs to the histone-like protein H-NS family.</text>
</comment>
<dbReference type="SMART" id="SM00528">
    <property type="entry name" value="HNS"/>
    <property type="match status" value="2"/>
</dbReference>
<dbReference type="SMR" id="A0A4P7D727"/>
<evidence type="ECO:0000256" key="3">
    <source>
        <dbReference type="ARBA" id="ARBA00022490"/>
    </source>
</evidence>
<feature type="domain" description="DNA-binding protein H-NS-like C-terminal" evidence="6">
    <location>
        <begin position="123"/>
        <end position="163"/>
    </location>
</feature>
<feature type="region of interest" description="Disordered" evidence="5">
    <location>
        <begin position="186"/>
        <end position="245"/>
    </location>
</feature>
<dbReference type="Gene3D" id="4.10.430.30">
    <property type="match status" value="2"/>
</dbReference>
<dbReference type="OrthoDB" id="5297879at2"/>
<sequence length="269" mass="27787">MATLETIQARIAKLQAQAASVAAKKSSGVLEKIRDLMEKHGLVIADIETHFGKKRGRKASVQSTNVLGAVAAKYRDPKTGATWSGRGRAPAWIANAKDRTKFAIADMSSTSVTTVKATAKAGNYVRGPQPALYRDPKTGATWSGRGRAPAWIASVKDRTKFLISETGDSTTSSTSSGKASAKKVAAKKAATKNTATKSAPTAKKAVRAGAASKKVTAKKAVSTKAAAKKISAKKGTTKNARAKTAETDIAAPTAVVEHIDGAAAAPTGE</sequence>
<reference evidence="7 8" key="1">
    <citation type="submission" date="2019-03" db="EMBL/GenBank/DDBJ databases">
        <title>Paraburkholderia sp. 7MH5, isolated from subtropical forest soil.</title>
        <authorList>
            <person name="Gao Z.-H."/>
            <person name="Qiu L.-H."/>
        </authorList>
    </citation>
    <scope>NUCLEOTIDE SEQUENCE [LARGE SCALE GENOMIC DNA]</scope>
    <source>
        <strain evidence="7 8">7MH5</strain>
    </source>
</reference>
<dbReference type="GO" id="GO:0009295">
    <property type="term" value="C:nucleoid"/>
    <property type="evidence" value="ECO:0007669"/>
    <property type="project" value="UniProtKB-SubCell"/>
</dbReference>